<dbReference type="PANTHER" id="PTHR15967">
    <property type="entry name" value="E2F-ASSOCIATED PHOSPHOPROTEIN"/>
    <property type="match status" value="1"/>
</dbReference>
<dbReference type="GO" id="GO:0005634">
    <property type="term" value="C:nucleus"/>
    <property type="evidence" value="ECO:0007669"/>
    <property type="project" value="TreeGrafter"/>
</dbReference>
<dbReference type="Pfam" id="PF10238">
    <property type="entry name" value="Eapp_C"/>
    <property type="match status" value="1"/>
</dbReference>
<evidence type="ECO:0008006" key="4">
    <source>
        <dbReference type="Google" id="ProtNLM"/>
    </source>
</evidence>
<dbReference type="AlphaFoldDB" id="A0A261Y4D6"/>
<organism evidence="2 3">
    <name type="scientific">Bifiguratus adelaidae</name>
    <dbReference type="NCBI Taxonomy" id="1938954"/>
    <lineage>
        <taxon>Eukaryota</taxon>
        <taxon>Fungi</taxon>
        <taxon>Fungi incertae sedis</taxon>
        <taxon>Mucoromycota</taxon>
        <taxon>Mucoromycotina</taxon>
        <taxon>Endogonomycetes</taxon>
        <taxon>Endogonales</taxon>
        <taxon>Endogonales incertae sedis</taxon>
        <taxon>Bifiguratus</taxon>
    </lineage>
</organism>
<proteinExistence type="predicted"/>
<protein>
    <recommendedName>
        <fullName evidence="4">E2F-associated phosphoprotein</fullName>
    </recommendedName>
</protein>
<accession>A0A261Y4D6</accession>
<name>A0A261Y4D6_9FUNG</name>
<comment type="caution">
    <text evidence="2">The sequence shown here is derived from an EMBL/GenBank/DDBJ whole genome shotgun (WGS) entry which is preliminary data.</text>
</comment>
<evidence type="ECO:0000313" key="2">
    <source>
        <dbReference type="EMBL" id="OZJ05486.1"/>
    </source>
</evidence>
<sequence length="169" mass="19698">MDVDAKVDTYEDVYFDSEDEEAGKDKKIVPSNDDLLYDPEQDDKDEAWMAKRLRKRYQTKKKKSASQLQLETDAILTCPMCFTELCYVCQRHERYSDQYRAIFVEHCLTDITTRYRYPSGNETAVAVEQDGTNGSSDEYYHAVRCEQCGTHVAMMDCDEVYHFFNVLAT</sequence>
<gene>
    <name evidence="2" type="ORF">BZG36_01625</name>
</gene>
<feature type="region of interest" description="Disordered" evidence="1">
    <location>
        <begin position="18"/>
        <end position="41"/>
    </location>
</feature>
<evidence type="ECO:0000313" key="3">
    <source>
        <dbReference type="Proteomes" id="UP000242875"/>
    </source>
</evidence>
<dbReference type="Proteomes" id="UP000242875">
    <property type="component" value="Unassembled WGS sequence"/>
</dbReference>
<dbReference type="InterPro" id="IPR019370">
    <property type="entry name" value="E2F-assoc_phosphoprotein"/>
</dbReference>
<evidence type="ECO:0000256" key="1">
    <source>
        <dbReference type="SAM" id="MobiDB-lite"/>
    </source>
</evidence>
<keyword evidence="3" id="KW-1185">Reference proteome</keyword>
<dbReference type="OrthoDB" id="122464at2759"/>
<dbReference type="PANTHER" id="PTHR15967:SF0">
    <property type="entry name" value="E2F-ASSOCIATED PHOSPHOPROTEIN"/>
    <property type="match status" value="1"/>
</dbReference>
<dbReference type="EMBL" id="MVBO01000015">
    <property type="protein sequence ID" value="OZJ05486.1"/>
    <property type="molecule type" value="Genomic_DNA"/>
</dbReference>
<reference evidence="2 3" key="1">
    <citation type="journal article" date="2017" name="Mycologia">
        <title>Bifiguratus adelaidae, gen. et sp. nov., a new member of Mucoromycotina in endophytic and soil-dwelling habitats.</title>
        <authorList>
            <person name="Torres-Cruz T.J."/>
            <person name="Billingsley Tobias T.L."/>
            <person name="Almatruk M."/>
            <person name="Hesse C."/>
            <person name="Kuske C.R."/>
            <person name="Desiro A."/>
            <person name="Benucci G.M."/>
            <person name="Bonito G."/>
            <person name="Stajich J.E."/>
            <person name="Dunlap C."/>
            <person name="Arnold A.E."/>
            <person name="Porras-Alfaro A."/>
        </authorList>
    </citation>
    <scope>NUCLEOTIDE SEQUENCE [LARGE SCALE GENOMIC DNA]</scope>
    <source>
        <strain evidence="2 3">AZ0501</strain>
    </source>
</reference>